<dbReference type="InterPro" id="IPR001130">
    <property type="entry name" value="TatD-like"/>
</dbReference>
<dbReference type="EMBL" id="BSPO01000003">
    <property type="protein sequence ID" value="GLS83959.1"/>
    <property type="molecule type" value="Genomic_DNA"/>
</dbReference>
<dbReference type="PIRSF" id="PIRSF005902">
    <property type="entry name" value="DNase_TatD"/>
    <property type="match status" value="1"/>
</dbReference>
<dbReference type="Proteomes" id="UP001157439">
    <property type="component" value="Unassembled WGS sequence"/>
</dbReference>
<accession>A0AA37TT32</accession>
<dbReference type="SUPFAM" id="SSF51556">
    <property type="entry name" value="Metallo-dependent hydrolases"/>
    <property type="match status" value="1"/>
</dbReference>
<feature type="binding site" evidence="3">
    <location>
        <position position="108"/>
    </location>
    <ligand>
        <name>a divalent metal cation</name>
        <dbReference type="ChEBI" id="CHEBI:60240"/>
        <label>1</label>
    </ligand>
</feature>
<comment type="caution">
    <text evidence="4">The sequence shown here is derived from an EMBL/GenBank/DDBJ whole genome shotgun (WGS) entry which is preliminary data.</text>
</comment>
<proteinExistence type="inferred from homology"/>
<evidence type="ECO:0000256" key="2">
    <source>
        <dbReference type="ARBA" id="ARBA00022801"/>
    </source>
</evidence>
<reference evidence="4 6" key="1">
    <citation type="journal article" date="2014" name="Int. J. Syst. Evol. Microbiol.">
        <title>Complete genome sequence of Corynebacterium casei LMG S-19264T (=DSM 44701T), isolated from a smear-ripened cheese.</title>
        <authorList>
            <consortium name="US DOE Joint Genome Institute (JGI-PGF)"/>
            <person name="Walter F."/>
            <person name="Albersmeier A."/>
            <person name="Kalinowski J."/>
            <person name="Ruckert C."/>
        </authorList>
    </citation>
    <scope>NUCLEOTIDE SEQUENCE [LARGE SCALE GENOMIC DNA]</scope>
    <source>
        <strain evidence="4 6">NBRC 112785</strain>
    </source>
</reference>
<gene>
    <name evidence="4" type="ORF">GCM10007894_18090</name>
    <name evidence="5" type="ORF">GCM10007894_19360</name>
</gene>
<feature type="binding site" evidence="3">
    <location>
        <position position="143"/>
    </location>
    <ligand>
        <name>a divalent metal cation</name>
        <dbReference type="ChEBI" id="CHEBI:60240"/>
        <label>2</label>
    </ligand>
</feature>
<name>A0AA37TT32_9GAMM</name>
<dbReference type="Pfam" id="PF01026">
    <property type="entry name" value="TatD_DNase"/>
    <property type="match status" value="1"/>
</dbReference>
<comment type="similarity">
    <text evidence="1">Belongs to the metallo-dependent hydrolases superfamily. TatD-type hydrolase family.</text>
</comment>
<protein>
    <submittedName>
        <fullName evidence="4">Hydrolase TatD family protein</fullName>
    </submittedName>
</protein>
<dbReference type="Gene3D" id="3.20.20.140">
    <property type="entry name" value="Metal-dependent hydrolases"/>
    <property type="match status" value="1"/>
</dbReference>
<keyword evidence="3" id="KW-0479">Metal-binding</keyword>
<keyword evidence="2 4" id="KW-0378">Hydrolase</keyword>
<evidence type="ECO:0000313" key="5">
    <source>
        <dbReference type="EMBL" id="GLS83959.1"/>
    </source>
</evidence>
<evidence type="ECO:0000256" key="3">
    <source>
        <dbReference type="PIRSR" id="PIRSR005902-1"/>
    </source>
</evidence>
<dbReference type="CDD" id="cd01310">
    <property type="entry name" value="TatD_DNAse"/>
    <property type="match status" value="1"/>
</dbReference>
<dbReference type="GO" id="GO:0046872">
    <property type="term" value="F:metal ion binding"/>
    <property type="evidence" value="ECO:0007669"/>
    <property type="project" value="UniProtKB-KW"/>
</dbReference>
<dbReference type="PROSITE" id="PS01137">
    <property type="entry name" value="TATD_1"/>
    <property type="match status" value="1"/>
</dbReference>
<evidence type="ECO:0000313" key="4">
    <source>
        <dbReference type="EMBL" id="GLS83832.1"/>
    </source>
</evidence>
<dbReference type="GO" id="GO:0016788">
    <property type="term" value="F:hydrolase activity, acting on ester bonds"/>
    <property type="evidence" value="ECO:0007669"/>
    <property type="project" value="InterPro"/>
</dbReference>
<dbReference type="AlphaFoldDB" id="A0AA37TT32"/>
<organism evidence="4 6">
    <name type="scientific">Paraferrimonas haliotis</name>
    <dbReference type="NCBI Taxonomy" id="2013866"/>
    <lineage>
        <taxon>Bacteria</taxon>
        <taxon>Pseudomonadati</taxon>
        <taxon>Pseudomonadota</taxon>
        <taxon>Gammaproteobacteria</taxon>
        <taxon>Alteromonadales</taxon>
        <taxon>Ferrimonadaceae</taxon>
        <taxon>Paraferrimonas</taxon>
    </lineage>
</organism>
<keyword evidence="6" id="KW-1185">Reference proteome</keyword>
<reference evidence="4" key="2">
    <citation type="submission" date="2023-01" db="EMBL/GenBank/DDBJ databases">
        <title>Draft genome sequence of Paraferrimonas haliotis strain NBRC 112785.</title>
        <authorList>
            <person name="Sun Q."/>
            <person name="Mori K."/>
        </authorList>
    </citation>
    <scope>NUCLEOTIDE SEQUENCE</scope>
    <source>
        <strain evidence="4">NBRC 112785</strain>
    </source>
</reference>
<dbReference type="InterPro" id="IPR018228">
    <property type="entry name" value="DNase_TatD-rel_CS"/>
</dbReference>
<dbReference type="GO" id="GO:0005829">
    <property type="term" value="C:cytosol"/>
    <property type="evidence" value="ECO:0007669"/>
    <property type="project" value="TreeGrafter"/>
</dbReference>
<dbReference type="PANTHER" id="PTHR46124:SF3">
    <property type="entry name" value="HYDROLASE"/>
    <property type="match status" value="1"/>
</dbReference>
<feature type="binding site" evidence="3">
    <location>
        <position position="165"/>
    </location>
    <ligand>
        <name>a divalent metal cation</name>
        <dbReference type="ChEBI" id="CHEBI:60240"/>
        <label>2</label>
    </ligand>
</feature>
<dbReference type="PROSITE" id="PS01091">
    <property type="entry name" value="TATD_3"/>
    <property type="match status" value="1"/>
</dbReference>
<feature type="binding site" evidence="3">
    <location>
        <position position="217"/>
    </location>
    <ligand>
        <name>a divalent metal cation</name>
        <dbReference type="ChEBI" id="CHEBI:60240"/>
        <label>1</label>
    </ligand>
</feature>
<feature type="binding site" evidence="3">
    <location>
        <position position="5"/>
    </location>
    <ligand>
        <name>a divalent metal cation</name>
        <dbReference type="ChEBI" id="CHEBI:60240"/>
        <label>1</label>
    </ligand>
</feature>
<dbReference type="RefSeq" id="WP_158220719.1">
    <property type="nucleotide sequence ID" value="NZ_BSPO01000003.1"/>
</dbReference>
<evidence type="ECO:0000256" key="1">
    <source>
        <dbReference type="ARBA" id="ARBA00009275"/>
    </source>
</evidence>
<sequence length="268" mass="30025">MFDSHCHLDFLANSPVNLDAAVAAYRERCDYHSAQHDHSSSMLLIPGVAPEQWPIAAALAARLNCCYSVGLHPWWLDVAPKKRQSQMLAFRHWLDEHSQDKLCRAVGECGLDGTRKIALSEQLPVLEQQLLAAQESRLAVVLHCVKAHAQLQSQLKSLSVPWVIHGFYGSLQLAEQYLSLSTQSYLGIGTMLLRSGNNKLERVVQDIPLSRLVLETDEPRAVKGELNIPWYKAQWAVAQRVADLKQCPITDVIKQSNCNAELLFARLI</sequence>
<dbReference type="PANTHER" id="PTHR46124">
    <property type="entry name" value="D-AMINOACYL-TRNA DEACYLASE"/>
    <property type="match status" value="1"/>
</dbReference>
<dbReference type="EMBL" id="BSPO01000003">
    <property type="protein sequence ID" value="GLS83832.1"/>
    <property type="molecule type" value="Genomic_DNA"/>
</dbReference>
<evidence type="ECO:0000313" key="6">
    <source>
        <dbReference type="Proteomes" id="UP001157439"/>
    </source>
</evidence>
<dbReference type="InterPro" id="IPR032466">
    <property type="entry name" value="Metal_Hydrolase"/>
</dbReference>
<feature type="binding site" evidence="3">
    <location>
        <position position="7"/>
    </location>
    <ligand>
        <name>a divalent metal cation</name>
        <dbReference type="ChEBI" id="CHEBI:60240"/>
        <label>1</label>
    </ligand>
</feature>